<name>A0A1I3FDV7_9SPHI</name>
<dbReference type="Pfam" id="PF02311">
    <property type="entry name" value="AraC_binding"/>
    <property type="match status" value="1"/>
</dbReference>
<dbReference type="GO" id="GO:0003700">
    <property type="term" value="F:DNA-binding transcription factor activity"/>
    <property type="evidence" value="ECO:0007669"/>
    <property type="project" value="InterPro"/>
</dbReference>
<dbReference type="InterPro" id="IPR018060">
    <property type="entry name" value="HTH_AraC"/>
</dbReference>
<dbReference type="InterPro" id="IPR014710">
    <property type="entry name" value="RmlC-like_jellyroll"/>
</dbReference>
<evidence type="ECO:0000259" key="4">
    <source>
        <dbReference type="PROSITE" id="PS01124"/>
    </source>
</evidence>
<dbReference type="InterPro" id="IPR003313">
    <property type="entry name" value="AraC-bd"/>
</dbReference>
<keyword evidence="1" id="KW-0805">Transcription regulation</keyword>
<evidence type="ECO:0000313" key="5">
    <source>
        <dbReference type="EMBL" id="SFI09433.1"/>
    </source>
</evidence>
<dbReference type="RefSeq" id="WP_090625057.1">
    <property type="nucleotide sequence ID" value="NZ_FOQO01000002.1"/>
</dbReference>
<dbReference type="Gene3D" id="2.60.120.10">
    <property type="entry name" value="Jelly Rolls"/>
    <property type="match status" value="1"/>
</dbReference>
<dbReference type="PANTHER" id="PTHR43280:SF2">
    <property type="entry name" value="HTH-TYPE TRANSCRIPTIONAL REGULATOR EXSA"/>
    <property type="match status" value="1"/>
</dbReference>
<sequence>MKPLLMRHSEPINESFKVWKNGTPYRHNPWHYHPECEITYIHKGKGILFIGDQMIDYGNDEIIMMGPNLPHEFRSDIEDSPDLYSQSVSIHFDQFFLGERFHQLPEVISINELLFDSLRGVRVTNHQTKQKLKRIFIQLTEAQGMPKIYLILQVLHVLANCRNLAYLSSNSFANSFDKSADDRINRVYQYVMKNFTNSISTPRVASLINMTPTSFCRFFKERTHKQFMQYVTEIRVGYACRLLLEGRLTIAQVAYSSGFGNLSHFNKQFKTIKGITPTQFLKGYLKASR</sequence>
<evidence type="ECO:0000256" key="2">
    <source>
        <dbReference type="ARBA" id="ARBA00023125"/>
    </source>
</evidence>
<dbReference type="OrthoDB" id="792101at2"/>
<keyword evidence="2" id="KW-0238">DNA-binding</keyword>
<proteinExistence type="predicted"/>
<dbReference type="Gene3D" id="1.10.10.60">
    <property type="entry name" value="Homeodomain-like"/>
    <property type="match status" value="2"/>
</dbReference>
<reference evidence="5 6" key="1">
    <citation type="submission" date="2016-10" db="EMBL/GenBank/DDBJ databases">
        <authorList>
            <person name="de Groot N.N."/>
        </authorList>
    </citation>
    <scope>NUCLEOTIDE SEQUENCE [LARGE SCALE GENOMIC DNA]</scope>
    <source>
        <strain evidence="5 6">RK1</strain>
    </source>
</reference>
<feature type="domain" description="HTH araC/xylS-type" evidence="4">
    <location>
        <begin position="185"/>
        <end position="283"/>
    </location>
</feature>
<dbReference type="InterPro" id="IPR009057">
    <property type="entry name" value="Homeodomain-like_sf"/>
</dbReference>
<dbReference type="EMBL" id="FOQO01000002">
    <property type="protein sequence ID" value="SFI09433.1"/>
    <property type="molecule type" value="Genomic_DNA"/>
</dbReference>
<dbReference type="SUPFAM" id="SSF51182">
    <property type="entry name" value="RmlC-like cupins"/>
    <property type="match status" value="1"/>
</dbReference>
<dbReference type="AlphaFoldDB" id="A0A1I3FDV7"/>
<protein>
    <submittedName>
        <fullName evidence="5">Transcriptional regulator, AraC family</fullName>
    </submittedName>
</protein>
<evidence type="ECO:0000313" key="6">
    <source>
        <dbReference type="Proteomes" id="UP000198670"/>
    </source>
</evidence>
<gene>
    <name evidence="5" type="ORF">SAMN05444682_102286</name>
</gene>
<dbReference type="PROSITE" id="PS00041">
    <property type="entry name" value="HTH_ARAC_FAMILY_1"/>
    <property type="match status" value="1"/>
</dbReference>
<keyword evidence="6" id="KW-1185">Reference proteome</keyword>
<dbReference type="SUPFAM" id="SSF46689">
    <property type="entry name" value="Homeodomain-like"/>
    <property type="match status" value="2"/>
</dbReference>
<evidence type="ECO:0000256" key="3">
    <source>
        <dbReference type="ARBA" id="ARBA00023163"/>
    </source>
</evidence>
<dbReference type="SMART" id="SM00342">
    <property type="entry name" value="HTH_ARAC"/>
    <property type="match status" value="1"/>
</dbReference>
<dbReference type="STRING" id="1477437.SAMN05444682_102286"/>
<dbReference type="Proteomes" id="UP000198670">
    <property type="component" value="Unassembled WGS sequence"/>
</dbReference>
<dbReference type="PROSITE" id="PS01124">
    <property type="entry name" value="HTH_ARAC_FAMILY_2"/>
    <property type="match status" value="1"/>
</dbReference>
<keyword evidence="3" id="KW-0804">Transcription</keyword>
<dbReference type="InterPro" id="IPR011051">
    <property type="entry name" value="RmlC_Cupin_sf"/>
</dbReference>
<evidence type="ECO:0000256" key="1">
    <source>
        <dbReference type="ARBA" id="ARBA00023015"/>
    </source>
</evidence>
<dbReference type="GO" id="GO:0043565">
    <property type="term" value="F:sequence-specific DNA binding"/>
    <property type="evidence" value="ECO:0007669"/>
    <property type="project" value="InterPro"/>
</dbReference>
<dbReference type="PANTHER" id="PTHR43280">
    <property type="entry name" value="ARAC-FAMILY TRANSCRIPTIONAL REGULATOR"/>
    <property type="match status" value="1"/>
</dbReference>
<dbReference type="InterPro" id="IPR018062">
    <property type="entry name" value="HTH_AraC-typ_CS"/>
</dbReference>
<accession>A0A1I3FDV7</accession>
<dbReference type="Pfam" id="PF12833">
    <property type="entry name" value="HTH_18"/>
    <property type="match status" value="1"/>
</dbReference>
<organism evidence="5 6">
    <name type="scientific">Parapedobacter indicus</name>
    <dbReference type="NCBI Taxonomy" id="1477437"/>
    <lineage>
        <taxon>Bacteria</taxon>
        <taxon>Pseudomonadati</taxon>
        <taxon>Bacteroidota</taxon>
        <taxon>Sphingobacteriia</taxon>
        <taxon>Sphingobacteriales</taxon>
        <taxon>Sphingobacteriaceae</taxon>
        <taxon>Parapedobacter</taxon>
    </lineage>
</organism>